<dbReference type="RefSeq" id="WP_122129995.1">
    <property type="nucleotide sequence ID" value="NZ_CP033230.1"/>
</dbReference>
<evidence type="ECO:0000313" key="2">
    <source>
        <dbReference type="Proteomes" id="UP000280708"/>
    </source>
</evidence>
<dbReference type="Proteomes" id="UP000280708">
    <property type="component" value="Chromosome"/>
</dbReference>
<dbReference type="AlphaFoldDB" id="A0A3G2UXK2"/>
<proteinExistence type="predicted"/>
<dbReference type="EMBL" id="CP033230">
    <property type="protein sequence ID" value="AYO80137.1"/>
    <property type="molecule type" value="Genomic_DNA"/>
</dbReference>
<protein>
    <submittedName>
        <fullName evidence="1">Uncharacterized protein</fullName>
    </submittedName>
</protein>
<sequence>MHAISFTVGSAAAGAIAQQQALEHREDFDEYRTLDLIKMGFQSASQAVDILAADPAETRACLIHGASRLLAAADRLDPAAPPANVFPLGAA</sequence>
<accession>A0A3G2UXK2</accession>
<reference evidence="1 2" key="1">
    <citation type="submission" date="2018-10" db="EMBL/GenBank/DDBJ databases">
        <title>Characterization and genome analysis of a novel bacterium Sphingobium yanoikuyae SJTF8 capable of degrading PAHs.</title>
        <authorList>
            <person name="Yin C."/>
            <person name="Xiong W."/>
            <person name="Liang R."/>
        </authorList>
    </citation>
    <scope>NUCLEOTIDE SEQUENCE [LARGE SCALE GENOMIC DNA]</scope>
    <source>
        <strain evidence="1 2">SJTF8</strain>
    </source>
</reference>
<gene>
    <name evidence="1" type="ORF">EBF16_26675</name>
</gene>
<organism evidence="1 2">
    <name type="scientific">Sphingobium yanoikuyae</name>
    <name type="common">Sphingomonas yanoikuyae</name>
    <dbReference type="NCBI Taxonomy" id="13690"/>
    <lineage>
        <taxon>Bacteria</taxon>
        <taxon>Pseudomonadati</taxon>
        <taxon>Pseudomonadota</taxon>
        <taxon>Alphaproteobacteria</taxon>
        <taxon>Sphingomonadales</taxon>
        <taxon>Sphingomonadaceae</taxon>
        <taxon>Sphingobium</taxon>
    </lineage>
</organism>
<name>A0A3G2UXK2_SPHYA</name>
<evidence type="ECO:0000313" key="1">
    <source>
        <dbReference type="EMBL" id="AYO80137.1"/>
    </source>
</evidence>